<reference evidence="8" key="2">
    <citation type="submission" date="2023-04" db="EMBL/GenBank/DDBJ databases">
        <authorList>
            <person name="Bu L."/>
            <person name="Lu L."/>
            <person name="Laidemitt M.R."/>
            <person name="Zhang S.M."/>
            <person name="Mutuku M."/>
            <person name="Mkoji G."/>
            <person name="Steinauer M."/>
            <person name="Loker E.S."/>
        </authorList>
    </citation>
    <scope>NUCLEOTIDE SEQUENCE</scope>
    <source>
        <strain evidence="8">KasaAsao</strain>
        <tissue evidence="8">Whole Snail</tissue>
    </source>
</reference>
<organism evidence="8 9">
    <name type="scientific">Biomphalaria pfeifferi</name>
    <name type="common">Bloodfluke planorb</name>
    <name type="synonym">Freshwater snail</name>
    <dbReference type="NCBI Taxonomy" id="112525"/>
    <lineage>
        <taxon>Eukaryota</taxon>
        <taxon>Metazoa</taxon>
        <taxon>Spiralia</taxon>
        <taxon>Lophotrochozoa</taxon>
        <taxon>Mollusca</taxon>
        <taxon>Gastropoda</taxon>
        <taxon>Heterobranchia</taxon>
        <taxon>Euthyneura</taxon>
        <taxon>Panpulmonata</taxon>
        <taxon>Hygrophila</taxon>
        <taxon>Lymnaeoidea</taxon>
        <taxon>Planorbidae</taxon>
        <taxon>Biomphalaria</taxon>
    </lineage>
</organism>
<dbReference type="GO" id="GO:0005737">
    <property type="term" value="C:cytoplasm"/>
    <property type="evidence" value="ECO:0007669"/>
    <property type="project" value="TreeGrafter"/>
</dbReference>
<keyword evidence="2" id="KW-0808">Transferase</keyword>
<name>A0AAD8C4T6_BIOPF</name>
<accession>A0AAD8C4T6</accession>
<protein>
    <submittedName>
        <fullName evidence="8">HRAS-like suppressor 3</fullName>
    </submittedName>
</protein>
<keyword evidence="4" id="KW-0443">Lipid metabolism</keyword>
<comment type="caution">
    <text evidence="8">The sequence shown here is derived from an EMBL/GenBank/DDBJ whole genome shotgun (WGS) entry which is preliminary data.</text>
</comment>
<keyword evidence="3" id="KW-0378">Hydrolase</keyword>
<dbReference type="PANTHER" id="PTHR13943:SF77">
    <property type="entry name" value="LRAT DOMAIN-CONTAINING PROTEIN"/>
    <property type="match status" value="1"/>
</dbReference>
<dbReference type="Gene3D" id="3.90.1720.10">
    <property type="entry name" value="endopeptidase domain like (from Nostoc punctiforme)"/>
    <property type="match status" value="1"/>
</dbReference>
<dbReference type="InterPro" id="IPR007053">
    <property type="entry name" value="LRAT_dom"/>
</dbReference>
<dbReference type="GO" id="GO:0008970">
    <property type="term" value="F:phospholipase A1 activity"/>
    <property type="evidence" value="ECO:0007669"/>
    <property type="project" value="TreeGrafter"/>
</dbReference>
<comment type="similarity">
    <text evidence="1">Belongs to the H-rev107 family.</text>
</comment>
<evidence type="ECO:0000256" key="4">
    <source>
        <dbReference type="ARBA" id="ARBA00023098"/>
    </source>
</evidence>
<keyword evidence="9" id="KW-1185">Reference proteome</keyword>
<dbReference type="InterPro" id="IPR051496">
    <property type="entry name" value="H-rev107_PLA/AT"/>
</dbReference>
<feature type="transmembrane region" description="Helical" evidence="5">
    <location>
        <begin position="127"/>
        <end position="148"/>
    </location>
</feature>
<keyword evidence="5" id="KW-1133">Transmembrane helix</keyword>
<evidence type="ECO:0000313" key="7">
    <source>
        <dbReference type="EMBL" id="KAK0065901.1"/>
    </source>
</evidence>
<dbReference type="PANTHER" id="PTHR13943">
    <property type="entry name" value="HRAS-LIKE SUPPRESSOR - RELATED"/>
    <property type="match status" value="1"/>
</dbReference>
<proteinExistence type="inferred from homology"/>
<dbReference type="Proteomes" id="UP001233172">
    <property type="component" value="Unassembled WGS sequence"/>
</dbReference>
<dbReference type="GO" id="GO:0070292">
    <property type="term" value="P:N-acylphosphatidylethanolamine metabolic process"/>
    <property type="evidence" value="ECO:0007669"/>
    <property type="project" value="TreeGrafter"/>
</dbReference>
<evidence type="ECO:0000256" key="5">
    <source>
        <dbReference type="SAM" id="Phobius"/>
    </source>
</evidence>
<feature type="domain" description="LRAT" evidence="6">
    <location>
        <begin position="26"/>
        <end position="126"/>
    </location>
</feature>
<feature type="transmembrane region" description="Helical" evidence="5">
    <location>
        <begin position="187"/>
        <end position="206"/>
    </location>
</feature>
<sequence>MDTNELEIAEYIEDVNNDLSEGDKIQFCGSTFLYKHYAIYIGNNEIIHFKHNGFVFVVERSNLNTEANTGPPQICNELDNNFTALPPVDIVNKACSYLGREDYSLLFFNCEHLSNICRYGKKICEQIFTYTLLAVVLMFVSVLPFKYFGHLSEAYLFMLFVIGFGISLFALWFHLKLFYYLAQYKSGQVIDCFVILVVSVISYVLGHFLNRILLYLIPQSIHLRLYSTFPMTIMCKLMPDNFPNDYNV</sequence>
<keyword evidence="5" id="KW-0812">Transmembrane</keyword>
<dbReference type="GO" id="GO:0016410">
    <property type="term" value="F:N-acyltransferase activity"/>
    <property type="evidence" value="ECO:0007669"/>
    <property type="project" value="TreeGrafter"/>
</dbReference>
<evidence type="ECO:0000256" key="3">
    <source>
        <dbReference type="ARBA" id="ARBA00022801"/>
    </source>
</evidence>
<dbReference type="PROSITE" id="PS51934">
    <property type="entry name" value="LRAT"/>
    <property type="match status" value="1"/>
</dbReference>
<evidence type="ECO:0000259" key="6">
    <source>
        <dbReference type="PROSITE" id="PS51934"/>
    </source>
</evidence>
<reference evidence="8" key="1">
    <citation type="journal article" date="2023" name="PLoS Negl. Trop. Dis.">
        <title>A genome sequence for Biomphalaria pfeifferi, the major vector snail for the human-infecting parasite Schistosoma mansoni.</title>
        <authorList>
            <person name="Bu L."/>
            <person name="Lu L."/>
            <person name="Laidemitt M.R."/>
            <person name="Zhang S.M."/>
            <person name="Mutuku M."/>
            <person name="Mkoji G."/>
            <person name="Steinauer M."/>
            <person name="Loker E.S."/>
        </authorList>
    </citation>
    <scope>NUCLEOTIDE SEQUENCE</scope>
    <source>
        <strain evidence="8">KasaAsao</strain>
    </source>
</reference>
<evidence type="ECO:0000256" key="1">
    <source>
        <dbReference type="ARBA" id="ARBA00007824"/>
    </source>
</evidence>
<evidence type="ECO:0000313" key="8">
    <source>
        <dbReference type="EMBL" id="KAK0065902.1"/>
    </source>
</evidence>
<keyword evidence="5" id="KW-0472">Membrane</keyword>
<dbReference type="Pfam" id="PF04970">
    <property type="entry name" value="LRAT"/>
    <property type="match status" value="1"/>
</dbReference>
<evidence type="ECO:0000256" key="2">
    <source>
        <dbReference type="ARBA" id="ARBA00022679"/>
    </source>
</evidence>
<dbReference type="EMBL" id="JASAOG010000012">
    <property type="protein sequence ID" value="KAK0065902.1"/>
    <property type="molecule type" value="Genomic_DNA"/>
</dbReference>
<gene>
    <name evidence="7" type="ORF">Bpfe_004698</name>
    <name evidence="8" type="ORF">Bpfe_004699</name>
</gene>
<feature type="transmembrane region" description="Helical" evidence="5">
    <location>
        <begin position="154"/>
        <end position="175"/>
    </location>
</feature>
<dbReference type="EMBL" id="JASAOG010000012">
    <property type="protein sequence ID" value="KAK0065901.1"/>
    <property type="molecule type" value="Genomic_DNA"/>
</dbReference>
<dbReference type="AlphaFoldDB" id="A0AAD8C4T6"/>
<dbReference type="GO" id="GO:0004623">
    <property type="term" value="F:phospholipase A2 activity"/>
    <property type="evidence" value="ECO:0007669"/>
    <property type="project" value="TreeGrafter"/>
</dbReference>
<evidence type="ECO:0000313" key="9">
    <source>
        <dbReference type="Proteomes" id="UP001233172"/>
    </source>
</evidence>